<evidence type="ECO:0000256" key="6">
    <source>
        <dbReference type="PROSITE-ProRule" id="PRU10141"/>
    </source>
</evidence>
<dbReference type="EMBL" id="DS566051">
    <property type="status" value="NOT_ANNOTATED_CDS"/>
    <property type="molecule type" value="Genomic_DNA"/>
</dbReference>
<evidence type="ECO:0000259" key="9">
    <source>
        <dbReference type="PROSITE" id="PS50011"/>
    </source>
</evidence>
<keyword evidence="2" id="KW-0808">Transferase</keyword>
<evidence type="ECO:0000259" key="8">
    <source>
        <dbReference type="PROSITE" id="PS50003"/>
    </source>
</evidence>
<feature type="region of interest" description="Disordered" evidence="7">
    <location>
        <begin position="175"/>
        <end position="220"/>
    </location>
</feature>
<dbReference type="Proteomes" id="UP000005238">
    <property type="component" value="Unassembled WGS sequence"/>
</dbReference>
<keyword evidence="4" id="KW-0418">Kinase</keyword>
<feature type="domain" description="PH" evidence="8">
    <location>
        <begin position="118"/>
        <end position="272"/>
    </location>
</feature>
<dbReference type="OrthoDB" id="541276at2759"/>
<dbReference type="InParanoid" id="H3GUK5"/>
<keyword evidence="5 6" id="KW-0067">ATP-binding</keyword>
<name>H3GUK5_PHYRM</name>
<keyword evidence="11" id="KW-1185">Reference proteome</keyword>
<dbReference type="PROSITE" id="PS00108">
    <property type="entry name" value="PROTEIN_KINASE_ST"/>
    <property type="match status" value="1"/>
</dbReference>
<dbReference type="GeneID" id="94221016"/>
<dbReference type="InterPro" id="IPR008271">
    <property type="entry name" value="Ser/Thr_kinase_AS"/>
</dbReference>
<feature type="binding site" evidence="6">
    <location>
        <position position="344"/>
    </location>
    <ligand>
        <name>ATP</name>
        <dbReference type="ChEBI" id="CHEBI:30616"/>
    </ligand>
</feature>
<dbReference type="SUPFAM" id="SSF56112">
    <property type="entry name" value="Protein kinase-like (PK-like)"/>
    <property type="match status" value="1"/>
</dbReference>
<evidence type="ECO:0000313" key="11">
    <source>
        <dbReference type="Proteomes" id="UP000005238"/>
    </source>
</evidence>
<evidence type="ECO:0000256" key="4">
    <source>
        <dbReference type="ARBA" id="ARBA00022777"/>
    </source>
</evidence>
<evidence type="ECO:0000256" key="2">
    <source>
        <dbReference type="ARBA" id="ARBA00022679"/>
    </source>
</evidence>
<keyword evidence="3 6" id="KW-0547">Nucleotide-binding</keyword>
<evidence type="ECO:0000313" key="10">
    <source>
        <dbReference type="EnsemblProtists" id="Phyra80915"/>
    </source>
</evidence>
<dbReference type="GO" id="GO:0005524">
    <property type="term" value="F:ATP binding"/>
    <property type="evidence" value="ECO:0007669"/>
    <property type="project" value="UniProtKB-UniRule"/>
</dbReference>
<dbReference type="PROSITE" id="PS50011">
    <property type="entry name" value="PROTEIN_KINASE_DOM"/>
    <property type="match status" value="1"/>
</dbReference>
<dbReference type="SUPFAM" id="SSF50729">
    <property type="entry name" value="PH domain-like"/>
    <property type="match status" value="1"/>
</dbReference>
<dbReference type="Gene3D" id="1.10.510.10">
    <property type="entry name" value="Transferase(Phosphotransferase) domain 1"/>
    <property type="match status" value="1"/>
</dbReference>
<dbReference type="InterPro" id="IPR011009">
    <property type="entry name" value="Kinase-like_dom_sf"/>
</dbReference>
<feature type="compositionally biased region" description="Polar residues" evidence="7">
    <location>
        <begin position="1"/>
        <end position="13"/>
    </location>
</feature>
<feature type="compositionally biased region" description="Low complexity" evidence="7">
    <location>
        <begin position="183"/>
        <end position="193"/>
    </location>
</feature>
<feature type="compositionally biased region" description="Low complexity" evidence="7">
    <location>
        <begin position="31"/>
        <end position="45"/>
    </location>
</feature>
<dbReference type="PROSITE" id="PS50003">
    <property type="entry name" value="PH_DOMAIN"/>
    <property type="match status" value="1"/>
</dbReference>
<organism evidence="10 11">
    <name type="scientific">Phytophthora ramorum</name>
    <name type="common">Sudden oak death agent</name>
    <dbReference type="NCBI Taxonomy" id="164328"/>
    <lineage>
        <taxon>Eukaryota</taxon>
        <taxon>Sar</taxon>
        <taxon>Stramenopiles</taxon>
        <taxon>Oomycota</taxon>
        <taxon>Peronosporomycetes</taxon>
        <taxon>Peronosporales</taxon>
        <taxon>Peronosporaceae</taxon>
        <taxon>Phytophthora</taxon>
    </lineage>
</organism>
<dbReference type="Gene3D" id="2.30.29.30">
    <property type="entry name" value="Pleckstrin-homology domain (PH domain)/Phosphotyrosine-binding domain (PTB)"/>
    <property type="match status" value="2"/>
</dbReference>
<feature type="domain" description="Protein kinase" evidence="9">
    <location>
        <begin position="315"/>
        <end position="572"/>
    </location>
</feature>
<dbReference type="RefSeq" id="XP_067737416.1">
    <property type="nucleotide sequence ID" value="XM_067885219.1"/>
</dbReference>
<dbReference type="AlphaFoldDB" id="H3GUK5"/>
<accession>H3GUK5</accession>
<dbReference type="InterPro" id="IPR000719">
    <property type="entry name" value="Prot_kinase_dom"/>
</dbReference>
<dbReference type="InterPro" id="IPR017441">
    <property type="entry name" value="Protein_kinase_ATP_BS"/>
</dbReference>
<dbReference type="STRING" id="164328.H3GUK5"/>
<dbReference type="eggNOG" id="KOG0033">
    <property type="taxonomic scope" value="Eukaryota"/>
</dbReference>
<evidence type="ECO:0008006" key="12">
    <source>
        <dbReference type="Google" id="ProtNLM"/>
    </source>
</evidence>
<dbReference type="SMART" id="SM00220">
    <property type="entry name" value="S_TKc"/>
    <property type="match status" value="1"/>
</dbReference>
<feature type="region of interest" description="Disordered" evidence="7">
    <location>
        <begin position="1"/>
        <end position="45"/>
    </location>
</feature>
<dbReference type="VEuPathDB" id="FungiDB:KRP23_14401"/>
<dbReference type="EnsemblProtists" id="Phyra80915">
    <property type="protein sequence ID" value="Phyra80915"/>
    <property type="gene ID" value="Phyra80915"/>
</dbReference>
<protein>
    <recommendedName>
        <fullName evidence="12">Protein kinase domain-containing protein</fullName>
    </recommendedName>
</protein>
<dbReference type="PANTHER" id="PTHR24346:SF82">
    <property type="entry name" value="KP78A-RELATED"/>
    <property type="match status" value="1"/>
</dbReference>
<evidence type="ECO:0000256" key="3">
    <source>
        <dbReference type="ARBA" id="ARBA00022741"/>
    </source>
</evidence>
<dbReference type="InterPro" id="IPR011993">
    <property type="entry name" value="PH-like_dom_sf"/>
</dbReference>
<dbReference type="InterPro" id="IPR001849">
    <property type="entry name" value="PH_domain"/>
</dbReference>
<proteinExistence type="predicted"/>
<evidence type="ECO:0000256" key="7">
    <source>
        <dbReference type="SAM" id="MobiDB-lite"/>
    </source>
</evidence>
<sequence>MADPQASPSQTGSPCHEPEPSPSTPEKRPTSDLSSPTSSATASTCMTSPCFSFVFGANAEGRKSSAGSSVFDELGDAPVQQLPEMPHLDLTKPSTSPLDNRQSLSYQEALSPRQQSGKRYHSGYLQHRVPMAAGLLKSWKPKYFRLREHGVMCYKTQDASTPLFEVLFTPQSVLVQDHDRTPSNSSYSSGSRSPKTTPKAGEAYEDQTEKRGRTSWPNRTASGAGSMVLILKHVEVVGHQTPAKAVGVPMLLKAENEADHAAWTECLRYMIDARRRALFQAKDEEDMDMTSPTHLLPMLNSLVEVKTFDAFSAKYLLMKEIGEGSFSIVHRAVNRMTGQLCAVKCCKMCPALEEEERLLRTLSHPNVVSLEGVYEREKNLHYVVMDYLKDGDLCDLLIERQRLPEPEARRIIRQVVEGLAYLHRRCVLHRDIKPENILIHGNTVKIADFGLAKELPQPTTKLKRSCGTMEYAAPELLCGRPYGLKSDVFSLGVVLYVLLFGAFPFSVESAAALQCMNHFPTDVDVRDMSCLNRCSAQWRIVSPLAQDVLLEMLRINDTERISAEALLGHPWFDAVDDEMSGSTGSRTPEDFEVARVEDCEELGFAELLSRGFQVVKYGNKESTTPHSTTIGINFMEECITWTSRSASMLSSNRSGNGISGNTKRGRSIPLREVLEIREGHSTDAFVSAARKYSKSMPLPELCLSIVCRWRTLDLVVEAPTQREFMVRGLRRLLPSSSQ</sequence>
<dbReference type="HOGENOM" id="CLU_390036_0_0_1"/>
<dbReference type="PANTHER" id="PTHR24346">
    <property type="entry name" value="MAP/MICROTUBULE AFFINITY-REGULATING KINASE"/>
    <property type="match status" value="1"/>
</dbReference>
<keyword evidence="1" id="KW-0723">Serine/threonine-protein kinase</keyword>
<dbReference type="OMA" id="GSFSIVH"/>
<reference evidence="11" key="1">
    <citation type="journal article" date="2006" name="Science">
        <title>Phytophthora genome sequences uncover evolutionary origins and mechanisms of pathogenesis.</title>
        <authorList>
            <person name="Tyler B.M."/>
            <person name="Tripathy S."/>
            <person name="Zhang X."/>
            <person name="Dehal P."/>
            <person name="Jiang R.H."/>
            <person name="Aerts A."/>
            <person name="Arredondo F.D."/>
            <person name="Baxter L."/>
            <person name="Bensasson D."/>
            <person name="Beynon J.L."/>
            <person name="Chapman J."/>
            <person name="Damasceno C.M."/>
            <person name="Dorrance A.E."/>
            <person name="Dou D."/>
            <person name="Dickerman A.W."/>
            <person name="Dubchak I.L."/>
            <person name="Garbelotto M."/>
            <person name="Gijzen M."/>
            <person name="Gordon S.G."/>
            <person name="Govers F."/>
            <person name="Grunwald N.J."/>
            <person name="Huang W."/>
            <person name="Ivors K.L."/>
            <person name="Jones R.W."/>
            <person name="Kamoun S."/>
            <person name="Krampis K."/>
            <person name="Lamour K.H."/>
            <person name="Lee M.K."/>
            <person name="McDonald W.H."/>
            <person name="Medina M."/>
            <person name="Meijer H.J."/>
            <person name="Nordberg E.K."/>
            <person name="Maclean D.J."/>
            <person name="Ospina-Giraldo M.D."/>
            <person name="Morris P.F."/>
            <person name="Phuntumart V."/>
            <person name="Putnam N.H."/>
            <person name="Rash S."/>
            <person name="Rose J.K."/>
            <person name="Sakihama Y."/>
            <person name="Salamov A.A."/>
            <person name="Savidor A."/>
            <person name="Scheuring C.F."/>
            <person name="Smith B.M."/>
            <person name="Sobral B.W."/>
            <person name="Terry A."/>
            <person name="Torto-Alalibo T.A."/>
            <person name="Win J."/>
            <person name="Xu Z."/>
            <person name="Zhang H."/>
            <person name="Grigoriev I.V."/>
            <person name="Rokhsar D.S."/>
            <person name="Boore J.L."/>
        </authorList>
    </citation>
    <scope>NUCLEOTIDE SEQUENCE [LARGE SCALE GENOMIC DNA]</scope>
    <source>
        <strain evidence="11">Pr102</strain>
    </source>
</reference>
<dbReference type="GO" id="GO:0004674">
    <property type="term" value="F:protein serine/threonine kinase activity"/>
    <property type="evidence" value="ECO:0000318"/>
    <property type="project" value="GO_Central"/>
</dbReference>
<dbReference type="SMART" id="SM00233">
    <property type="entry name" value="PH"/>
    <property type="match status" value="1"/>
</dbReference>
<dbReference type="PROSITE" id="PS00107">
    <property type="entry name" value="PROTEIN_KINASE_ATP"/>
    <property type="match status" value="1"/>
</dbReference>
<dbReference type="FunFam" id="1.10.510.10:FF:001861">
    <property type="entry name" value="Hormonally up-regulated neu tumor-associated kinase-like Protein"/>
    <property type="match status" value="1"/>
</dbReference>
<dbReference type="VEuPathDB" id="FungiDB:KRP22_4243"/>
<dbReference type="Pfam" id="PF00069">
    <property type="entry name" value="Pkinase"/>
    <property type="match status" value="1"/>
</dbReference>
<evidence type="ECO:0000256" key="1">
    <source>
        <dbReference type="ARBA" id="ARBA00022527"/>
    </source>
</evidence>
<dbReference type="VEuPathDB" id="FungiDB:KRP22_4242"/>
<reference evidence="10" key="2">
    <citation type="submission" date="2015-06" db="UniProtKB">
        <authorList>
            <consortium name="EnsemblProtists"/>
        </authorList>
    </citation>
    <scope>IDENTIFICATION</scope>
    <source>
        <strain evidence="10">Pr102</strain>
    </source>
</reference>
<evidence type="ECO:0000256" key="5">
    <source>
        <dbReference type="ARBA" id="ARBA00022840"/>
    </source>
</evidence>